<evidence type="ECO:0000256" key="1">
    <source>
        <dbReference type="SAM" id="Coils"/>
    </source>
</evidence>
<evidence type="ECO:0000313" key="3">
    <source>
        <dbReference type="Proteomes" id="UP000886520"/>
    </source>
</evidence>
<dbReference type="OrthoDB" id="1982749at2759"/>
<accession>A0A9D4Z543</accession>
<organism evidence="2 3">
    <name type="scientific">Adiantum capillus-veneris</name>
    <name type="common">Maidenhair fern</name>
    <dbReference type="NCBI Taxonomy" id="13818"/>
    <lineage>
        <taxon>Eukaryota</taxon>
        <taxon>Viridiplantae</taxon>
        <taxon>Streptophyta</taxon>
        <taxon>Embryophyta</taxon>
        <taxon>Tracheophyta</taxon>
        <taxon>Polypodiopsida</taxon>
        <taxon>Polypodiidae</taxon>
        <taxon>Polypodiales</taxon>
        <taxon>Pteridineae</taxon>
        <taxon>Pteridaceae</taxon>
        <taxon>Vittarioideae</taxon>
        <taxon>Adiantum</taxon>
    </lineage>
</organism>
<sequence>MAPLERKEVEDMIARAITQAKKDADKALNAEVRRMTEKMKQMEDNIRGLTEEKEAWKKAFEELRDTSNTEIHRIQENINHLRISREEGEISSFEDIEVEIKNKWKADIKEEI</sequence>
<keyword evidence="3" id="KW-1185">Reference proteome</keyword>
<comment type="caution">
    <text evidence="2">The sequence shown here is derived from an EMBL/GenBank/DDBJ whole genome shotgun (WGS) entry which is preliminary data.</text>
</comment>
<gene>
    <name evidence="2" type="ORF">GOP47_0023427</name>
</gene>
<protein>
    <submittedName>
        <fullName evidence="2">Uncharacterized protein</fullName>
    </submittedName>
</protein>
<reference evidence="2" key="1">
    <citation type="submission" date="2021-01" db="EMBL/GenBank/DDBJ databases">
        <title>Adiantum capillus-veneris genome.</title>
        <authorList>
            <person name="Fang Y."/>
            <person name="Liao Q."/>
        </authorList>
    </citation>
    <scope>NUCLEOTIDE SEQUENCE</scope>
    <source>
        <strain evidence="2">H3</strain>
        <tissue evidence="2">Leaf</tissue>
    </source>
</reference>
<proteinExistence type="predicted"/>
<dbReference type="Proteomes" id="UP000886520">
    <property type="component" value="Chromosome 23"/>
</dbReference>
<keyword evidence="1" id="KW-0175">Coiled coil</keyword>
<dbReference type="EMBL" id="JABFUD020000023">
    <property type="protein sequence ID" value="KAI5060922.1"/>
    <property type="molecule type" value="Genomic_DNA"/>
</dbReference>
<dbReference type="AlphaFoldDB" id="A0A9D4Z543"/>
<name>A0A9D4Z543_ADICA</name>
<evidence type="ECO:0000313" key="2">
    <source>
        <dbReference type="EMBL" id="KAI5060922.1"/>
    </source>
</evidence>
<feature type="coiled-coil region" evidence="1">
    <location>
        <begin position="25"/>
        <end position="66"/>
    </location>
</feature>